<comment type="caution">
    <text evidence="1">The sequence shown here is derived from an EMBL/GenBank/DDBJ whole genome shotgun (WGS) entry which is preliminary data.</text>
</comment>
<evidence type="ECO:0000313" key="1">
    <source>
        <dbReference type="EMBL" id="GAG93918.1"/>
    </source>
</evidence>
<dbReference type="AlphaFoldDB" id="X1CCC4"/>
<name>X1CCC4_9ZZZZ</name>
<gene>
    <name evidence="1" type="ORF">S01H4_50748</name>
</gene>
<dbReference type="EMBL" id="BART01028838">
    <property type="protein sequence ID" value="GAG93918.1"/>
    <property type="molecule type" value="Genomic_DNA"/>
</dbReference>
<accession>X1CCC4</accession>
<organism evidence="1">
    <name type="scientific">marine sediment metagenome</name>
    <dbReference type="NCBI Taxonomy" id="412755"/>
    <lineage>
        <taxon>unclassified sequences</taxon>
        <taxon>metagenomes</taxon>
        <taxon>ecological metagenomes</taxon>
    </lineage>
</organism>
<protein>
    <submittedName>
        <fullName evidence="1">Uncharacterized protein</fullName>
    </submittedName>
</protein>
<feature type="non-terminal residue" evidence="1">
    <location>
        <position position="1"/>
    </location>
</feature>
<reference evidence="1" key="1">
    <citation type="journal article" date="2014" name="Front. Microbiol.">
        <title>High frequency of phylogenetically diverse reductive dehalogenase-homologous genes in deep subseafloor sedimentary metagenomes.</title>
        <authorList>
            <person name="Kawai M."/>
            <person name="Futagami T."/>
            <person name="Toyoda A."/>
            <person name="Takaki Y."/>
            <person name="Nishi S."/>
            <person name="Hori S."/>
            <person name="Arai W."/>
            <person name="Tsubouchi T."/>
            <person name="Morono Y."/>
            <person name="Uchiyama I."/>
            <person name="Ito T."/>
            <person name="Fujiyama A."/>
            <person name="Inagaki F."/>
            <person name="Takami H."/>
        </authorList>
    </citation>
    <scope>NUCLEOTIDE SEQUENCE</scope>
    <source>
        <strain evidence="1">Expedition CK06-06</strain>
    </source>
</reference>
<sequence length="79" mass="9190">CIYDSRVGHALKDLKYDNKKIILCPPGYNRPGDAASNNVWAEQYQRLIWTLEIIRDHLNEKGHTFRLADIEMALFMIGK</sequence>
<proteinExistence type="predicted"/>